<sequence>MMVGTRSGARSRAQAAAQARTPDEELIQQHNSDSESSDDDQEDIPYASPRKSITNPKSIPLDHRRNLKRQPDHDRSTSGSQFKRRKIEHVANSRDAHPYPTPALSAATLPIKTTRQDGRGSSSPEEVVPAGLIHSVNAALKQNDHGEPQNPPESPTQQLMSEAIARDNKNDNIDEVNSSHENTASHELEDQEESLFVSNNEPEETYRPESTLKENSEVQNSPILGHHEVNVWDVPTSPQQLPPLRHPNPTSTLDKQPLPDRRTSQRRPKAAQSSQISKTHATEDTNPASQSDDDELPDMLQLRVEVDARQEAQEDTEDENELEHIDGLSSDDENLADIDLSAEESFAQDVSNFRARHPGGYEGPETFDGPPEDDDIVVRISFVDLKSALKLMSHRAWAGLGGRWYARPFNCEQSENGPVQALLQFLVKLERLLEEAPKAPRIAEQNVFLCEHNDLLGYYFSKIGLVIGHIRKRRQEILSRSNDSTKKRDRMSKELVSHAIPMLFHVALSTWCLGGDDPHFPSFTATSIELLMRVFGWIELLYRPLLRGLGQELPDPRRDESKHQKEERLVRTAKREELDEYLKDLRQAIEYSIDELQREERRRDQGRQDRHQNLERQKELQAQWKREEEEMMRSVEEKQWRSLMSLRGIHIPLSESPIPSSARGSPMSQALTRPRPRPRPQGIDDWSMEEKRFLFREIQKSYPNLPDLAALCVDVDRTFKDVEAATEELLGLMLEAVCPDDDAADRAAHIQRMMDDYRLFYGA</sequence>
<accession>A0ACB9ZH87</accession>
<protein>
    <submittedName>
        <fullName evidence="1">Uncharacterized protein</fullName>
    </submittedName>
</protein>
<gene>
    <name evidence="1" type="ORF">F4820DRAFT_401538</name>
</gene>
<dbReference type="Proteomes" id="UP001497700">
    <property type="component" value="Unassembled WGS sequence"/>
</dbReference>
<keyword evidence="2" id="KW-1185">Reference proteome</keyword>
<name>A0ACB9ZH87_9PEZI</name>
<evidence type="ECO:0000313" key="1">
    <source>
        <dbReference type="EMBL" id="KAI4871119.1"/>
    </source>
</evidence>
<evidence type="ECO:0000313" key="2">
    <source>
        <dbReference type="Proteomes" id="UP001497700"/>
    </source>
</evidence>
<proteinExistence type="predicted"/>
<organism evidence="1 2">
    <name type="scientific">Hypoxylon rubiginosum</name>
    <dbReference type="NCBI Taxonomy" id="110542"/>
    <lineage>
        <taxon>Eukaryota</taxon>
        <taxon>Fungi</taxon>
        <taxon>Dikarya</taxon>
        <taxon>Ascomycota</taxon>
        <taxon>Pezizomycotina</taxon>
        <taxon>Sordariomycetes</taxon>
        <taxon>Xylariomycetidae</taxon>
        <taxon>Xylariales</taxon>
        <taxon>Hypoxylaceae</taxon>
        <taxon>Hypoxylon</taxon>
    </lineage>
</organism>
<dbReference type="EMBL" id="MU393421">
    <property type="protein sequence ID" value="KAI4871119.1"/>
    <property type="molecule type" value="Genomic_DNA"/>
</dbReference>
<reference evidence="1 2" key="1">
    <citation type="journal article" date="2022" name="New Phytol.">
        <title>Ecological generalism drives hyperdiversity of secondary metabolite gene clusters in xylarialean endophytes.</title>
        <authorList>
            <person name="Franco M.E.E."/>
            <person name="Wisecaver J.H."/>
            <person name="Arnold A.E."/>
            <person name="Ju Y.M."/>
            <person name="Slot J.C."/>
            <person name="Ahrendt S."/>
            <person name="Moore L.P."/>
            <person name="Eastman K.E."/>
            <person name="Scott K."/>
            <person name="Konkel Z."/>
            <person name="Mondo S.J."/>
            <person name="Kuo A."/>
            <person name="Hayes R.D."/>
            <person name="Haridas S."/>
            <person name="Andreopoulos B."/>
            <person name="Riley R."/>
            <person name="LaButti K."/>
            <person name="Pangilinan J."/>
            <person name="Lipzen A."/>
            <person name="Amirebrahimi M."/>
            <person name="Yan J."/>
            <person name="Adam C."/>
            <person name="Keymanesh K."/>
            <person name="Ng V."/>
            <person name="Louie K."/>
            <person name="Northen T."/>
            <person name="Drula E."/>
            <person name="Henrissat B."/>
            <person name="Hsieh H.M."/>
            <person name="Youens-Clark K."/>
            <person name="Lutzoni F."/>
            <person name="Miadlikowska J."/>
            <person name="Eastwood D.C."/>
            <person name="Hamelin R.C."/>
            <person name="Grigoriev I.V."/>
            <person name="U'Ren J.M."/>
        </authorList>
    </citation>
    <scope>NUCLEOTIDE SEQUENCE [LARGE SCALE GENOMIC DNA]</scope>
    <source>
        <strain evidence="1 2">CBS 119005</strain>
    </source>
</reference>
<comment type="caution">
    <text evidence="1">The sequence shown here is derived from an EMBL/GenBank/DDBJ whole genome shotgun (WGS) entry which is preliminary data.</text>
</comment>